<evidence type="ECO:0000313" key="3">
    <source>
        <dbReference type="Proteomes" id="UP000014978"/>
    </source>
</evidence>
<reference evidence="3" key="1">
    <citation type="journal article" date="2013" name="PLoS Genet.">
        <title>The genome of Spraguea lophii and the basis of host-microsporidian interactions.</title>
        <authorList>
            <person name="Campbell S.E."/>
            <person name="Williams T.A."/>
            <person name="Yousuf A."/>
            <person name="Soanes D.M."/>
            <person name="Paszkiewicz K.H."/>
            <person name="Williams B.A.P."/>
        </authorList>
    </citation>
    <scope>NUCLEOTIDE SEQUENCE [LARGE SCALE GENOMIC DNA]</scope>
    <source>
        <strain evidence="3">42_110</strain>
    </source>
</reference>
<proteinExistence type="predicted"/>
<dbReference type="HOGENOM" id="CLU_021169_0_0_1"/>
<dbReference type="VEuPathDB" id="MicrosporidiaDB:SLOPH_1403"/>
<evidence type="ECO:0000256" key="1">
    <source>
        <dbReference type="SAM" id="Coils"/>
    </source>
</evidence>
<comment type="caution">
    <text evidence="2">The sequence shown here is derived from an EMBL/GenBank/DDBJ whole genome shotgun (WGS) entry which is preliminary data.</text>
</comment>
<keyword evidence="3" id="KW-1185">Reference proteome</keyword>
<evidence type="ECO:0000313" key="2">
    <source>
        <dbReference type="EMBL" id="EPR79133.1"/>
    </source>
</evidence>
<keyword evidence="1" id="KW-0175">Coiled coil</keyword>
<dbReference type="OrthoDB" id="203824at2759"/>
<organism evidence="2 3">
    <name type="scientific">Spraguea lophii (strain 42_110)</name>
    <name type="common">Microsporidian parasite</name>
    <dbReference type="NCBI Taxonomy" id="1358809"/>
    <lineage>
        <taxon>Eukaryota</taxon>
        <taxon>Fungi</taxon>
        <taxon>Fungi incertae sedis</taxon>
        <taxon>Microsporidia</taxon>
        <taxon>Spragueidae</taxon>
        <taxon>Spraguea</taxon>
    </lineage>
</organism>
<dbReference type="EMBL" id="ATCN01000391">
    <property type="protein sequence ID" value="EPR79133.1"/>
    <property type="molecule type" value="Genomic_DNA"/>
</dbReference>
<dbReference type="STRING" id="1358809.S7XTB3"/>
<dbReference type="OMA" id="EMIVKYE"/>
<name>S7XTB3_SPRLO</name>
<dbReference type="Proteomes" id="UP000014978">
    <property type="component" value="Unassembled WGS sequence"/>
</dbReference>
<feature type="coiled-coil region" evidence="1">
    <location>
        <begin position="83"/>
        <end position="113"/>
    </location>
</feature>
<accession>S7XTB3</accession>
<sequence>MFGNSCAPLILSNTRIYNYAQFTTEIELIKRKYSDYSCTMNFDRNKGVKAKIVESKESNIHFEDVIESYFENKVRDMMDGMHKDMKNKILQNAKKEIKSLEKKESRKNNLKKKININSINYLQNWVKEQEAFKFNNPFLKLGSKFLEQFQDEKGFDNEKRFLESCFIDYIKTFLRENGKLVKELSLDDIKEFVKLKYDKEEFHIQAFEGRYPFAELYVLFRSGMEREIKEFLAEGILKHLDVEFDSLFTQYFRSGKVKIDKLYKIKEEDKFKVFFYKLMSNCDKGEGDWILTTFEDFLWYQLKNMKNQDIIEVNRLFNNVENDGCRLIVALLTKSYSKCYDILTTGKFTIVEIFFFAQLLCKVKTDNNFILDVVFVVAKEFTSTERKIMIIDSIKDKVENYKESVAEYIVKYSIFDIIGLNNRMCLLDIEIGKRVANILKKKKDRRILIQLYYLLDDEELIIDLLNESMSELILSNNYKKYYELEEIVEYFSNRSKGRGKEILNILRGFIMFLINPTDELLRRTMLFDESKFIYLEDVKLVVEKVIIIACKLIKSKREKELSKNIIKLCTYLYKGKECAREISECLIELI</sequence>
<dbReference type="InParanoid" id="S7XTB3"/>
<dbReference type="AlphaFoldDB" id="S7XTB3"/>
<protein>
    <submittedName>
        <fullName evidence="2">Nucleoporin Nic96</fullName>
    </submittedName>
</protein>
<gene>
    <name evidence="2" type="ORF">SLOPH_1403</name>
</gene>